<reference evidence="3 4" key="1">
    <citation type="submission" date="2016-09" db="EMBL/GenBank/DDBJ databases">
        <authorList>
            <person name="Capua I."/>
            <person name="De Benedictis P."/>
            <person name="Joannis T."/>
            <person name="Lombin L.H."/>
            <person name="Cattoli G."/>
        </authorList>
    </citation>
    <scope>NUCLEOTIDE SEQUENCE [LARGE SCALE GENOMIC DNA]</scope>
    <source>
        <strain evidence="3 4">ISLP-3</strain>
    </source>
</reference>
<evidence type="ECO:0000259" key="2">
    <source>
        <dbReference type="Pfam" id="PF04230"/>
    </source>
</evidence>
<sequence>MATPPVSAAPAAPVVTMFGEFGIGNLGNEATLSEALRRVSVTMPQAAVKVLCYDAERTLTAHRGEHPRLTTESVLKVERPDAPHASRFLPARLGRLVSRFGDMGRTIRGTRGAAIVIIPGTGILEELWVGSWGVPALLLALVVGAWIHHAPVAIVSVGVDVPQRFLTAKFFSVVVRRASLRTFRDTHSVAAAQTLLGGRWSAGHAPRLTPDIVLGAPVTAVRTTPARLCLALGVMRYYGASDDVDEGAAIHTTYVDAITTFASGVLARGWDLKIFGGDDSDLPVVRDVEERLTRWLSTGSIALAPRVTIVEARTMTEVDELIGSSSAVVATRYHNIVSAIRLNRPVISVSYGNKGHALMQQVGMGSYCQWVESLDAQLLDKQFQQVIDESSAVEANLADCMETFKEQSAAVWQDVAALSPALRHGDHSLTMTGLPARPSHSEGKKNS</sequence>
<name>A0A1G6QBR3_9MICO</name>
<dbReference type="STRING" id="1814289.SAMN05216410_2498"/>
<dbReference type="Pfam" id="PF04230">
    <property type="entry name" value="PS_pyruv_trans"/>
    <property type="match status" value="1"/>
</dbReference>
<gene>
    <name evidence="3" type="ORF">SAMN05216410_2498</name>
</gene>
<dbReference type="EMBL" id="FMYH01000004">
    <property type="protein sequence ID" value="SDC89799.1"/>
    <property type="molecule type" value="Genomic_DNA"/>
</dbReference>
<keyword evidence="4" id="KW-1185">Reference proteome</keyword>
<dbReference type="AlphaFoldDB" id="A0A1G6QBR3"/>
<organism evidence="3 4">
    <name type="scientific">Sanguibacter gelidistatuariae</name>
    <dbReference type="NCBI Taxonomy" id="1814289"/>
    <lineage>
        <taxon>Bacteria</taxon>
        <taxon>Bacillati</taxon>
        <taxon>Actinomycetota</taxon>
        <taxon>Actinomycetes</taxon>
        <taxon>Micrococcales</taxon>
        <taxon>Sanguibacteraceae</taxon>
        <taxon>Sanguibacter</taxon>
    </lineage>
</organism>
<evidence type="ECO:0000313" key="4">
    <source>
        <dbReference type="Proteomes" id="UP000199039"/>
    </source>
</evidence>
<evidence type="ECO:0000256" key="1">
    <source>
        <dbReference type="SAM" id="MobiDB-lite"/>
    </source>
</evidence>
<dbReference type="Proteomes" id="UP000199039">
    <property type="component" value="Unassembled WGS sequence"/>
</dbReference>
<feature type="region of interest" description="Disordered" evidence="1">
    <location>
        <begin position="427"/>
        <end position="447"/>
    </location>
</feature>
<dbReference type="OrthoDB" id="3358948at2"/>
<keyword evidence="3" id="KW-0808">Transferase</keyword>
<dbReference type="RefSeq" id="WP_093183635.1">
    <property type="nucleotide sequence ID" value="NZ_FMYH01000004.1"/>
</dbReference>
<proteinExistence type="predicted"/>
<feature type="domain" description="Polysaccharide pyruvyl transferase" evidence="2">
    <location>
        <begin position="91"/>
        <end position="352"/>
    </location>
</feature>
<dbReference type="PANTHER" id="PTHR36836">
    <property type="entry name" value="COLANIC ACID BIOSYNTHESIS PROTEIN WCAK"/>
    <property type="match status" value="1"/>
</dbReference>
<protein>
    <submittedName>
        <fullName evidence="3">Polysaccharide pyruvyl transferase family protein WcaK</fullName>
    </submittedName>
</protein>
<evidence type="ECO:0000313" key="3">
    <source>
        <dbReference type="EMBL" id="SDC89799.1"/>
    </source>
</evidence>
<dbReference type="GO" id="GO:0016740">
    <property type="term" value="F:transferase activity"/>
    <property type="evidence" value="ECO:0007669"/>
    <property type="project" value="UniProtKB-KW"/>
</dbReference>
<accession>A0A1G6QBR3</accession>
<dbReference type="InterPro" id="IPR007345">
    <property type="entry name" value="Polysacch_pyruvyl_Trfase"/>
</dbReference>
<dbReference type="PANTHER" id="PTHR36836:SF1">
    <property type="entry name" value="COLANIC ACID BIOSYNTHESIS PROTEIN WCAK"/>
    <property type="match status" value="1"/>
</dbReference>